<feature type="transmembrane region" description="Helical" evidence="8">
    <location>
        <begin position="322"/>
        <end position="338"/>
    </location>
</feature>
<dbReference type="PANTHER" id="PTHR47663:SF1">
    <property type="entry name" value="XYLANOLYTIC TRANSCRIPTIONAL ACTIVATOR XLNR-RELATED"/>
    <property type="match status" value="1"/>
</dbReference>
<evidence type="ECO:0000256" key="3">
    <source>
        <dbReference type="ARBA" id="ARBA00023015"/>
    </source>
</evidence>
<feature type="transmembrane region" description="Helical" evidence="8">
    <location>
        <begin position="139"/>
        <end position="162"/>
    </location>
</feature>
<dbReference type="CDD" id="cd12148">
    <property type="entry name" value="fungal_TF_MHR"/>
    <property type="match status" value="1"/>
</dbReference>
<dbReference type="InterPro" id="IPR036259">
    <property type="entry name" value="MFS_trans_sf"/>
</dbReference>
<dbReference type="PANTHER" id="PTHR47663">
    <property type="entry name" value="XYLANOLYTIC TRANSCRIPTIONAL ACTIVATOR XLNR-RELATED"/>
    <property type="match status" value="1"/>
</dbReference>
<evidence type="ECO:0000313" key="10">
    <source>
        <dbReference type="EMBL" id="EON62585.1"/>
    </source>
</evidence>
<dbReference type="Gene3D" id="1.20.1250.20">
    <property type="entry name" value="MFS general substrate transporter like domains"/>
    <property type="match status" value="2"/>
</dbReference>
<dbReference type="FunFam" id="1.20.1250.20:FF:000057">
    <property type="entry name" value="MFS general substrate transporter"/>
    <property type="match status" value="1"/>
</dbReference>
<evidence type="ECO:0000259" key="9">
    <source>
        <dbReference type="PROSITE" id="PS50850"/>
    </source>
</evidence>
<feature type="transmembrane region" description="Helical" evidence="8">
    <location>
        <begin position="207"/>
        <end position="231"/>
    </location>
</feature>
<dbReference type="OrthoDB" id="5365785at2759"/>
<keyword evidence="3" id="KW-0805">Transcription regulation</keyword>
<evidence type="ECO:0000256" key="5">
    <source>
        <dbReference type="ARBA" id="ARBA00023163"/>
    </source>
</evidence>
<keyword evidence="5" id="KW-0804">Transcription</keyword>
<feature type="transmembrane region" description="Helical" evidence="8">
    <location>
        <begin position="408"/>
        <end position="429"/>
    </location>
</feature>
<feature type="region of interest" description="Disordered" evidence="7">
    <location>
        <begin position="618"/>
        <end position="679"/>
    </location>
</feature>
<dbReference type="Proteomes" id="UP000016924">
    <property type="component" value="Unassembled WGS sequence"/>
</dbReference>
<dbReference type="GO" id="GO:0008270">
    <property type="term" value="F:zinc ion binding"/>
    <property type="evidence" value="ECO:0007669"/>
    <property type="project" value="InterPro"/>
</dbReference>
<dbReference type="GO" id="GO:0016020">
    <property type="term" value="C:membrane"/>
    <property type="evidence" value="ECO:0007669"/>
    <property type="project" value="UniProtKB-SubCell"/>
</dbReference>
<dbReference type="eggNOG" id="KOG2533">
    <property type="taxonomic scope" value="Eukaryota"/>
</dbReference>
<keyword evidence="8" id="KW-1133">Transmembrane helix</keyword>
<evidence type="ECO:0000313" key="11">
    <source>
        <dbReference type="Proteomes" id="UP000016924"/>
    </source>
</evidence>
<feature type="transmembrane region" description="Helical" evidence="8">
    <location>
        <begin position="376"/>
        <end position="396"/>
    </location>
</feature>
<feature type="domain" description="Major facilitator superfamily (MFS) profile" evidence="9">
    <location>
        <begin position="48"/>
        <end position="460"/>
    </location>
</feature>
<dbReference type="InterPro" id="IPR007219">
    <property type="entry name" value="XnlR_reg_dom"/>
</dbReference>
<keyword evidence="6" id="KW-0539">Nucleus</keyword>
<evidence type="ECO:0000256" key="8">
    <source>
        <dbReference type="SAM" id="Phobius"/>
    </source>
</evidence>
<dbReference type="STRING" id="1168221.R7YL28"/>
<dbReference type="InterPro" id="IPR011701">
    <property type="entry name" value="MFS"/>
</dbReference>
<sequence length="1317" mass="144587">MAQSINPISGDFTDDDKLDGVEHVEESGTITWTPEEEKKLVRKIDLFLMPTIWLMYLLSYMDRTNIGNARIAGMAIDLELSSSQYSIALVVFFIGYVVCEPPSNMILVRTRPSLYLPAIMAIWGALTCVMAAIKDFHHLVILRIFVGIMESGFAPGILLIISSWYKRDEQSKRFAVFMSAAILSGAFGGLLAGAITGGLEGAHGIRGWRWLFIVEGVATIVWAVISAFILLDFPANSKRLTDRERDIAIARLTEGGVTVRSKDRPKIGVGQSFLLAVKDWRTWGFVLGYMVIVGSSTLSYFYPTLVNGLGFKSTVQAQYMTVPIYAFAFVCTVITGYFSDRIPDHRGIVIAPWLAFSMITSIVVCAVYNFTARYVLLIVMAAGLWASNALSLSFASSTFGSMEPEVRAVALAVMNAMGNLAQIYGAYLFPSEDAPKYLVGFGVISELDSSCKYLRERKKRGKVSRKDLAKQLATAAAAAATASGEVSQGSSQSVKSNSLEVQNAVKPAGCGNRVIESRVPASQLAPPTLPSLQSIIQEEPHSTETNKRHNGIVTMTSIDPAHHHALSADGRLDAGYYMTTTFIDNGSTASDKQVAPGASMTDYASNDQYRNAVVHPSVAPTEHPPLHSATDTLPHSTLPPSNLQAYENGFYTLAHPQTDPGPPNGFQSNTTNGPLLSFLGSPPAAGSPEWLSLPSPSAALYTHNQSVNPIQNQKLRYPVLQPLLPYLGSVVHVSLARDLLDAYFQSSSATFMQPASPYVLGYVFRKRSFLRETSPRVCSPALLASMLFIGAQTSELTLLTSPPSARSKICRKLLELTVRLLKPLIHTPSASNEATHGSAASSVFNGAALGGLGIEPSDALQGTEGVTPGATGALDDVATYMHLATVISATENKAASLRWWNAAWSLARELKLSRELPPNPVESPFQEAASGMERDMEGRFDLEMGKDGIYQEPRRVDTMQDPPVIITEEEREERRRIWWLLYTMDRHLSLCYNKPLFLLDAECEGLLQPIDDSIWQAGEYYSMEPHHVYVDSGPTYVRRIGPTFECTGYSIFGYFTPLMTILGEIVDLKHARNHPWLGLRFRSGSHWDEYQAEIAVQLEVYGRSLRELEARNTSTPMDYTTEEGHPEAATQPVHRLSTSGTRITESILQTKMVVAYGTYLMHTLHTLLNGKWDPISLLDDNDLWISSQSFITATGHAVSAAEALSDVLEHDPDASFMPFFFGIYLLQGSFLLLLIADKLQGDAGPSVVKACETIVRAHEACVVTLNTEYQRNFRRVMRSALAQVRGRLPEDPGEAQSRRRKVLALYRWTGSGTGLAL</sequence>
<dbReference type="GO" id="GO:0003677">
    <property type="term" value="F:DNA binding"/>
    <property type="evidence" value="ECO:0007669"/>
    <property type="project" value="UniProtKB-KW"/>
</dbReference>
<dbReference type="Pfam" id="PF07690">
    <property type="entry name" value="MFS_1"/>
    <property type="match status" value="1"/>
</dbReference>
<organism evidence="10 11">
    <name type="scientific">Coniosporium apollinis (strain CBS 100218)</name>
    <name type="common">Rock-inhabiting black yeast</name>
    <dbReference type="NCBI Taxonomy" id="1168221"/>
    <lineage>
        <taxon>Eukaryota</taxon>
        <taxon>Fungi</taxon>
        <taxon>Dikarya</taxon>
        <taxon>Ascomycota</taxon>
        <taxon>Pezizomycotina</taxon>
        <taxon>Dothideomycetes</taxon>
        <taxon>Dothideomycetes incertae sedis</taxon>
        <taxon>Coniosporium</taxon>
    </lineage>
</organism>
<dbReference type="SMART" id="SM00906">
    <property type="entry name" value="Fungal_trans"/>
    <property type="match status" value="1"/>
</dbReference>
<dbReference type="HOGENOM" id="CLU_006123_1_0_1"/>
<feature type="transmembrane region" description="Helical" evidence="8">
    <location>
        <begin position="81"/>
        <end position="99"/>
    </location>
</feature>
<feature type="transmembrane region" description="Helical" evidence="8">
    <location>
        <begin position="174"/>
        <end position="195"/>
    </location>
</feature>
<feature type="region of interest" description="Disordered" evidence="7">
    <location>
        <begin position="1116"/>
        <end position="1135"/>
    </location>
</feature>
<dbReference type="FunFam" id="1.20.1250.20:FF:000394">
    <property type="entry name" value="MFS general substrate transporter"/>
    <property type="match status" value="1"/>
</dbReference>
<dbReference type="SUPFAM" id="SSF103473">
    <property type="entry name" value="MFS general substrate transporter"/>
    <property type="match status" value="1"/>
</dbReference>
<proteinExistence type="predicted"/>
<feature type="transmembrane region" description="Helical" evidence="8">
    <location>
        <begin position="114"/>
        <end position="133"/>
    </location>
</feature>
<name>R7YL28_CONA1</name>
<feature type="transmembrane region" description="Helical" evidence="8">
    <location>
        <begin position="350"/>
        <end position="370"/>
    </location>
</feature>
<dbReference type="Pfam" id="PF04082">
    <property type="entry name" value="Fungal_trans"/>
    <property type="match status" value="1"/>
</dbReference>
<keyword evidence="2" id="KW-0862">Zinc</keyword>
<comment type="subcellular location">
    <subcellularLocation>
        <location evidence="1">Membrane</location>
        <topology evidence="1">Multi-pass membrane protein</topology>
    </subcellularLocation>
</comment>
<evidence type="ECO:0000256" key="7">
    <source>
        <dbReference type="SAM" id="MobiDB-lite"/>
    </source>
</evidence>
<dbReference type="EMBL" id="JH767559">
    <property type="protein sequence ID" value="EON62585.1"/>
    <property type="molecule type" value="Genomic_DNA"/>
</dbReference>
<accession>R7YL28</accession>
<evidence type="ECO:0000256" key="2">
    <source>
        <dbReference type="ARBA" id="ARBA00022833"/>
    </source>
</evidence>
<evidence type="ECO:0000256" key="6">
    <source>
        <dbReference type="ARBA" id="ARBA00023242"/>
    </source>
</evidence>
<dbReference type="GO" id="GO:0022857">
    <property type="term" value="F:transmembrane transporter activity"/>
    <property type="evidence" value="ECO:0007669"/>
    <property type="project" value="InterPro"/>
</dbReference>
<evidence type="ECO:0000256" key="1">
    <source>
        <dbReference type="ARBA" id="ARBA00004141"/>
    </source>
</evidence>
<keyword evidence="4" id="KW-0238">DNA-binding</keyword>
<keyword evidence="8" id="KW-0472">Membrane</keyword>
<keyword evidence="8" id="KW-0812">Transmembrane</keyword>
<dbReference type="PROSITE" id="PS50850">
    <property type="entry name" value="MFS"/>
    <property type="match status" value="1"/>
</dbReference>
<reference evidence="11" key="1">
    <citation type="submission" date="2012-06" db="EMBL/GenBank/DDBJ databases">
        <title>The genome sequence of Coniosporium apollinis CBS 100218.</title>
        <authorList>
            <consortium name="The Broad Institute Genome Sequencing Platform"/>
            <person name="Cuomo C."/>
            <person name="Gorbushina A."/>
            <person name="Noack S."/>
            <person name="Walker B."/>
            <person name="Young S.K."/>
            <person name="Zeng Q."/>
            <person name="Gargeya S."/>
            <person name="Fitzgerald M."/>
            <person name="Haas B."/>
            <person name="Abouelleil A."/>
            <person name="Alvarado L."/>
            <person name="Arachchi H.M."/>
            <person name="Berlin A.M."/>
            <person name="Chapman S.B."/>
            <person name="Goldberg J."/>
            <person name="Griggs A."/>
            <person name="Gujja S."/>
            <person name="Hansen M."/>
            <person name="Howarth C."/>
            <person name="Imamovic A."/>
            <person name="Larimer J."/>
            <person name="McCowan C."/>
            <person name="Montmayeur A."/>
            <person name="Murphy C."/>
            <person name="Neiman D."/>
            <person name="Pearson M."/>
            <person name="Priest M."/>
            <person name="Roberts A."/>
            <person name="Saif S."/>
            <person name="Shea T."/>
            <person name="Sisk P."/>
            <person name="Sykes S."/>
            <person name="Wortman J."/>
            <person name="Nusbaum C."/>
            <person name="Birren B."/>
        </authorList>
    </citation>
    <scope>NUCLEOTIDE SEQUENCE [LARGE SCALE GENOMIC DNA]</scope>
    <source>
        <strain evidence="11">CBS 100218</strain>
    </source>
</reference>
<protein>
    <recommendedName>
        <fullName evidence="9">Major facilitator superfamily (MFS) profile domain-containing protein</fullName>
    </recommendedName>
</protein>
<evidence type="ECO:0000256" key="4">
    <source>
        <dbReference type="ARBA" id="ARBA00023125"/>
    </source>
</evidence>
<dbReference type="GeneID" id="19899120"/>
<dbReference type="GO" id="GO:0006351">
    <property type="term" value="P:DNA-templated transcription"/>
    <property type="evidence" value="ECO:0007669"/>
    <property type="project" value="InterPro"/>
</dbReference>
<dbReference type="InterPro" id="IPR051439">
    <property type="entry name" value="XlnR/Xlr1"/>
</dbReference>
<gene>
    <name evidence="10" type="ORF">W97_01809</name>
</gene>
<feature type="compositionally biased region" description="Polar residues" evidence="7">
    <location>
        <begin position="665"/>
        <end position="674"/>
    </location>
</feature>
<feature type="transmembrane region" description="Helical" evidence="8">
    <location>
        <begin position="282"/>
        <end position="302"/>
    </location>
</feature>
<dbReference type="RefSeq" id="XP_007777902.1">
    <property type="nucleotide sequence ID" value="XM_007779712.1"/>
</dbReference>
<feature type="compositionally biased region" description="Polar residues" evidence="7">
    <location>
        <begin position="629"/>
        <end position="645"/>
    </location>
</feature>
<dbReference type="InterPro" id="IPR020846">
    <property type="entry name" value="MFS_dom"/>
</dbReference>
<keyword evidence="11" id="KW-1185">Reference proteome</keyword>